<dbReference type="Proteomes" id="UP000070326">
    <property type="component" value="Unassembled WGS sequence"/>
</dbReference>
<dbReference type="GeneID" id="79842484"/>
<dbReference type="InterPro" id="IPR002781">
    <property type="entry name" value="TM_pro_TauE-like"/>
</dbReference>
<feature type="transmembrane region" description="Helical" evidence="5">
    <location>
        <begin position="267"/>
        <end position="285"/>
    </location>
</feature>
<comment type="subcellular location">
    <subcellularLocation>
        <location evidence="5">Cell membrane</location>
        <topology evidence="5">Multi-pass membrane protein</topology>
    </subcellularLocation>
    <subcellularLocation>
        <location evidence="1">Membrane</location>
        <topology evidence="1">Multi-pass membrane protein</topology>
    </subcellularLocation>
</comment>
<dbReference type="PANTHER" id="PTHR43483:SF3">
    <property type="entry name" value="MEMBRANE TRANSPORTER PROTEIN HI_0806-RELATED"/>
    <property type="match status" value="1"/>
</dbReference>
<feature type="transmembrane region" description="Helical" evidence="5">
    <location>
        <begin position="80"/>
        <end position="103"/>
    </location>
</feature>
<organism evidence="6 8">
    <name type="scientific">Peptostreptococcus anaerobius</name>
    <dbReference type="NCBI Taxonomy" id="1261"/>
    <lineage>
        <taxon>Bacteria</taxon>
        <taxon>Bacillati</taxon>
        <taxon>Bacillota</taxon>
        <taxon>Clostridia</taxon>
        <taxon>Peptostreptococcales</taxon>
        <taxon>Peptostreptococcaceae</taxon>
        <taxon>Peptostreptococcus</taxon>
    </lineage>
</organism>
<dbReference type="Pfam" id="PF01925">
    <property type="entry name" value="TauE"/>
    <property type="match status" value="1"/>
</dbReference>
<evidence type="ECO:0000313" key="7">
    <source>
        <dbReference type="EMBL" id="SUB60722.1"/>
    </source>
</evidence>
<feature type="transmembrane region" description="Helical" evidence="5">
    <location>
        <begin position="44"/>
        <end position="68"/>
    </location>
</feature>
<dbReference type="AlphaFoldDB" id="A0A135YUY5"/>
<evidence type="ECO:0000256" key="5">
    <source>
        <dbReference type="RuleBase" id="RU363041"/>
    </source>
</evidence>
<evidence type="ECO:0000313" key="6">
    <source>
        <dbReference type="EMBL" id="KXI13218.1"/>
    </source>
</evidence>
<feature type="transmembrane region" description="Helical" evidence="5">
    <location>
        <begin position="242"/>
        <end position="261"/>
    </location>
</feature>
<feature type="transmembrane region" description="Helical" evidence="5">
    <location>
        <begin position="110"/>
        <end position="128"/>
    </location>
</feature>
<feature type="transmembrane region" description="Helical" evidence="5">
    <location>
        <begin position="175"/>
        <end position="206"/>
    </location>
</feature>
<evidence type="ECO:0000256" key="3">
    <source>
        <dbReference type="ARBA" id="ARBA00022989"/>
    </source>
</evidence>
<sequence length="298" mass="31533">MIVTILLWIFRICIAGTGILMVADIAKHKENLGNTSGAQVGKSIFIGFITNFGDTLGIGSFGPIVALFKLLKVDISDKEIPGTLNVSCAIPVLVEALIFTSAVEVEPITLVALLFAAALGSYIGAGIISKMDEMKIQIVMGVCLFVAAIIMLVTHPALGLFEAGGTAKGLTGIKLIIGIVVNFILGALMTAGVGLYAPCMALIFLLGMDVKAAFPIMMGSCAVLMPTCSVKFIKEQTYNKLVSILIAIGGVVGVFIAYKFFSSVDVNKLKFVIIAVILYTAYTMFSKGMKTKKARAMQ</sequence>
<reference evidence="6 8" key="1">
    <citation type="submission" date="2016-02" db="EMBL/GenBank/DDBJ databases">
        <authorList>
            <person name="Wen L."/>
            <person name="He K."/>
            <person name="Yang H."/>
        </authorList>
    </citation>
    <scope>NUCLEOTIDE SEQUENCE [LARGE SCALE GENOMIC DNA]</scope>
    <source>
        <strain evidence="6 8">MJR8628A</strain>
    </source>
</reference>
<keyword evidence="4 5" id="KW-0472">Membrane</keyword>
<evidence type="ECO:0000256" key="1">
    <source>
        <dbReference type="ARBA" id="ARBA00004141"/>
    </source>
</evidence>
<evidence type="ECO:0000256" key="2">
    <source>
        <dbReference type="ARBA" id="ARBA00022692"/>
    </source>
</evidence>
<reference evidence="7 9" key="2">
    <citation type="submission" date="2018-06" db="EMBL/GenBank/DDBJ databases">
        <authorList>
            <consortium name="Pathogen Informatics"/>
            <person name="Doyle S."/>
        </authorList>
    </citation>
    <scope>NUCLEOTIDE SEQUENCE [LARGE SCALE GENOMIC DNA]</scope>
    <source>
        <strain evidence="7 9">NCTC11460</strain>
    </source>
</reference>
<dbReference type="eggNOG" id="COG0730">
    <property type="taxonomic scope" value="Bacteria"/>
</dbReference>
<keyword evidence="3 5" id="KW-1133">Transmembrane helix</keyword>
<dbReference type="PANTHER" id="PTHR43483">
    <property type="entry name" value="MEMBRANE TRANSPORTER PROTEIN HI_0806-RELATED"/>
    <property type="match status" value="1"/>
</dbReference>
<dbReference type="STRING" id="1261.HMPREF3195_00833"/>
<dbReference type="EMBL" id="UGTB01000004">
    <property type="protein sequence ID" value="SUB60722.1"/>
    <property type="molecule type" value="Genomic_DNA"/>
</dbReference>
<dbReference type="RefSeq" id="WP_002843465.1">
    <property type="nucleotide sequence ID" value="NZ_CAMPYD010000011.1"/>
</dbReference>
<dbReference type="Proteomes" id="UP000255101">
    <property type="component" value="Unassembled WGS sequence"/>
</dbReference>
<evidence type="ECO:0000313" key="8">
    <source>
        <dbReference type="Proteomes" id="UP000070326"/>
    </source>
</evidence>
<name>A0A135YUY5_9FIRM</name>
<dbReference type="PATRIC" id="fig|1261.3.peg.863"/>
<dbReference type="GO" id="GO:0005886">
    <property type="term" value="C:plasma membrane"/>
    <property type="evidence" value="ECO:0007669"/>
    <property type="project" value="UniProtKB-SubCell"/>
</dbReference>
<comment type="similarity">
    <text evidence="5">Belongs to the 4-toluene sulfonate uptake permease (TSUP) (TC 2.A.102) family.</text>
</comment>
<feature type="transmembrane region" description="Helical" evidence="5">
    <location>
        <begin position="6"/>
        <end position="23"/>
    </location>
</feature>
<accession>A0A135YUY5</accession>
<evidence type="ECO:0000313" key="9">
    <source>
        <dbReference type="Proteomes" id="UP000255101"/>
    </source>
</evidence>
<proteinExistence type="inferred from homology"/>
<dbReference type="EMBL" id="LSQZ01000028">
    <property type="protein sequence ID" value="KXI13218.1"/>
    <property type="molecule type" value="Genomic_DNA"/>
</dbReference>
<evidence type="ECO:0000256" key="4">
    <source>
        <dbReference type="ARBA" id="ARBA00023136"/>
    </source>
</evidence>
<protein>
    <recommendedName>
        <fullName evidence="5">Probable membrane transporter protein</fullName>
    </recommendedName>
</protein>
<keyword evidence="5" id="KW-1003">Cell membrane</keyword>
<feature type="transmembrane region" description="Helical" evidence="5">
    <location>
        <begin position="212"/>
        <end position="230"/>
    </location>
</feature>
<feature type="transmembrane region" description="Helical" evidence="5">
    <location>
        <begin position="134"/>
        <end position="154"/>
    </location>
</feature>
<keyword evidence="2 5" id="KW-0812">Transmembrane</keyword>
<gene>
    <name evidence="6" type="ORF">HMPREF3195_00833</name>
    <name evidence="7" type="ORF">NCTC11460_00632</name>
</gene>